<evidence type="ECO:0000313" key="1">
    <source>
        <dbReference type="EMBL" id="OAQ28748.1"/>
    </source>
</evidence>
<accession>A0A197JUU5</accession>
<proteinExistence type="predicted"/>
<name>A0A197JUU5_9FUNG</name>
<dbReference type="AlphaFoldDB" id="A0A197JUU5"/>
<evidence type="ECO:0000313" key="2">
    <source>
        <dbReference type="Proteomes" id="UP000078512"/>
    </source>
</evidence>
<dbReference type="InterPro" id="IPR036397">
    <property type="entry name" value="RNaseH_sf"/>
</dbReference>
<dbReference type="OrthoDB" id="10252740at2759"/>
<sequence length="50" mass="5600">MFPRSHLALKRYYACLFSMQKDLADQSGVCPPGTVVNTGIIHPFESGFHM</sequence>
<gene>
    <name evidence="1" type="ORF">K457DRAFT_75880</name>
</gene>
<keyword evidence="2" id="KW-1185">Reference proteome</keyword>
<organism evidence="1 2">
    <name type="scientific">Linnemannia elongata AG-77</name>
    <dbReference type="NCBI Taxonomy" id="1314771"/>
    <lineage>
        <taxon>Eukaryota</taxon>
        <taxon>Fungi</taxon>
        <taxon>Fungi incertae sedis</taxon>
        <taxon>Mucoromycota</taxon>
        <taxon>Mortierellomycotina</taxon>
        <taxon>Mortierellomycetes</taxon>
        <taxon>Mortierellales</taxon>
        <taxon>Mortierellaceae</taxon>
        <taxon>Linnemannia</taxon>
    </lineage>
</organism>
<dbReference type="GO" id="GO:0003676">
    <property type="term" value="F:nucleic acid binding"/>
    <property type="evidence" value="ECO:0007669"/>
    <property type="project" value="InterPro"/>
</dbReference>
<dbReference type="Gene3D" id="3.30.420.10">
    <property type="entry name" value="Ribonuclease H-like superfamily/Ribonuclease H"/>
    <property type="match status" value="1"/>
</dbReference>
<dbReference type="Proteomes" id="UP000078512">
    <property type="component" value="Unassembled WGS sequence"/>
</dbReference>
<reference evidence="1 2" key="1">
    <citation type="submission" date="2016-05" db="EMBL/GenBank/DDBJ databases">
        <title>Genome sequencing reveals origins of a unique bacterial endosymbiosis in the earliest lineages of terrestrial Fungi.</title>
        <authorList>
            <consortium name="DOE Joint Genome Institute"/>
            <person name="Uehling J."/>
            <person name="Gryganskyi A."/>
            <person name="Hameed K."/>
            <person name="Tschaplinski T."/>
            <person name="Misztal P."/>
            <person name="Wu S."/>
            <person name="Desiro A."/>
            <person name="Vande Pol N."/>
            <person name="Du Z.-Y."/>
            <person name="Zienkiewicz A."/>
            <person name="Zienkiewicz K."/>
            <person name="Morin E."/>
            <person name="Tisserant E."/>
            <person name="Splivallo R."/>
            <person name="Hainaut M."/>
            <person name="Henrissat B."/>
            <person name="Ohm R."/>
            <person name="Kuo A."/>
            <person name="Yan J."/>
            <person name="Lipzen A."/>
            <person name="Nolan M."/>
            <person name="Labutti K."/>
            <person name="Barry K."/>
            <person name="Goldstein A."/>
            <person name="Labbe J."/>
            <person name="Schadt C."/>
            <person name="Tuskan G."/>
            <person name="Grigoriev I."/>
            <person name="Martin F."/>
            <person name="Vilgalys R."/>
            <person name="Bonito G."/>
        </authorList>
    </citation>
    <scope>NUCLEOTIDE SEQUENCE [LARGE SCALE GENOMIC DNA]</scope>
    <source>
        <strain evidence="1 2">AG-77</strain>
    </source>
</reference>
<dbReference type="EMBL" id="KV442046">
    <property type="protein sequence ID" value="OAQ28748.1"/>
    <property type="molecule type" value="Genomic_DNA"/>
</dbReference>
<protein>
    <submittedName>
        <fullName evidence="1">Uncharacterized protein</fullName>
    </submittedName>
</protein>